<dbReference type="GO" id="GO:0005737">
    <property type="term" value="C:cytoplasm"/>
    <property type="evidence" value="ECO:0007669"/>
    <property type="project" value="UniProtKB-SubCell"/>
</dbReference>
<dbReference type="SUPFAM" id="SSF116842">
    <property type="entry name" value="XseB-like"/>
    <property type="match status" value="1"/>
</dbReference>
<feature type="compositionally biased region" description="Acidic residues" evidence="7">
    <location>
        <begin position="67"/>
        <end position="78"/>
    </location>
</feature>
<dbReference type="Pfam" id="PF02609">
    <property type="entry name" value="Exonuc_VII_S"/>
    <property type="match status" value="1"/>
</dbReference>
<evidence type="ECO:0000256" key="3">
    <source>
        <dbReference type="ARBA" id="ARBA00022722"/>
    </source>
</evidence>
<reference evidence="8" key="2">
    <citation type="journal article" date="2021" name="Microbiome">
        <title>Successional dynamics and alternative stable states in a saline activated sludge microbial community over 9 years.</title>
        <authorList>
            <person name="Wang Y."/>
            <person name="Ye J."/>
            <person name="Ju F."/>
            <person name="Liu L."/>
            <person name="Boyd J.A."/>
            <person name="Deng Y."/>
            <person name="Parks D.H."/>
            <person name="Jiang X."/>
            <person name="Yin X."/>
            <person name="Woodcroft B.J."/>
            <person name="Tyson G.W."/>
            <person name="Hugenholtz P."/>
            <person name="Polz M.F."/>
            <person name="Zhang T."/>
        </authorList>
    </citation>
    <scope>NUCLEOTIDE SEQUENCE</scope>
    <source>
        <strain evidence="8">HKST-UBA03</strain>
    </source>
</reference>
<evidence type="ECO:0000256" key="5">
    <source>
        <dbReference type="ARBA" id="ARBA00022839"/>
    </source>
</evidence>
<dbReference type="GO" id="GO:0009318">
    <property type="term" value="C:exodeoxyribonuclease VII complex"/>
    <property type="evidence" value="ECO:0007669"/>
    <property type="project" value="UniProtKB-UniRule"/>
</dbReference>
<evidence type="ECO:0000256" key="7">
    <source>
        <dbReference type="SAM" id="MobiDB-lite"/>
    </source>
</evidence>
<dbReference type="EC" id="3.1.11.6" evidence="6"/>
<evidence type="ECO:0000256" key="1">
    <source>
        <dbReference type="ARBA" id="ARBA00009998"/>
    </source>
</evidence>
<dbReference type="GO" id="GO:0006308">
    <property type="term" value="P:DNA catabolic process"/>
    <property type="evidence" value="ECO:0007669"/>
    <property type="project" value="UniProtKB-UniRule"/>
</dbReference>
<comment type="catalytic activity">
    <reaction evidence="6">
        <text>Exonucleolytic cleavage in either 5'- to 3'- or 3'- to 5'-direction to yield nucleoside 5'-phosphates.</text>
        <dbReference type="EC" id="3.1.11.6"/>
    </reaction>
</comment>
<comment type="subcellular location">
    <subcellularLocation>
        <location evidence="6">Cytoplasm</location>
    </subcellularLocation>
</comment>
<feature type="region of interest" description="Disordered" evidence="7">
    <location>
        <begin position="64"/>
        <end position="89"/>
    </location>
</feature>
<keyword evidence="5 6" id="KW-0269">Exonuclease</keyword>
<dbReference type="InterPro" id="IPR037004">
    <property type="entry name" value="Exonuc_VII_ssu_sf"/>
</dbReference>
<dbReference type="HAMAP" id="MF_00337">
    <property type="entry name" value="Exonuc_7_S"/>
    <property type="match status" value="1"/>
</dbReference>
<protein>
    <recommendedName>
        <fullName evidence="6">Exodeoxyribonuclease 7 small subunit</fullName>
        <ecNumber evidence="6">3.1.11.6</ecNumber>
    </recommendedName>
    <alternativeName>
        <fullName evidence="6">Exodeoxyribonuclease VII small subunit</fullName>
        <shortName evidence="6">Exonuclease VII small subunit</shortName>
    </alternativeName>
</protein>
<keyword evidence="2 6" id="KW-0963">Cytoplasm</keyword>
<dbReference type="Proteomes" id="UP000751518">
    <property type="component" value="Unassembled WGS sequence"/>
</dbReference>
<dbReference type="InterPro" id="IPR003761">
    <property type="entry name" value="Exonuc_VII_S"/>
</dbReference>
<organism evidence="8 9">
    <name type="scientific">candidate division WWE3 bacterium</name>
    <dbReference type="NCBI Taxonomy" id="2053526"/>
    <lineage>
        <taxon>Bacteria</taxon>
        <taxon>Katanobacteria</taxon>
    </lineage>
</organism>
<evidence type="ECO:0000256" key="2">
    <source>
        <dbReference type="ARBA" id="ARBA00022490"/>
    </source>
</evidence>
<comment type="caution">
    <text evidence="8">The sequence shown here is derived from an EMBL/GenBank/DDBJ whole genome shotgun (WGS) entry which is preliminary data.</text>
</comment>
<accession>A0A955RS09</accession>
<gene>
    <name evidence="6 8" type="primary">xseB</name>
    <name evidence="8" type="ORF">KC614_02270</name>
</gene>
<comment type="similarity">
    <text evidence="1 6">Belongs to the XseB family.</text>
</comment>
<evidence type="ECO:0000256" key="6">
    <source>
        <dbReference type="HAMAP-Rule" id="MF_00337"/>
    </source>
</evidence>
<keyword evidence="3 6" id="KW-0540">Nuclease</keyword>
<sequence>MEKSSNKTFTQLYEELETLVKEFEDGDVDIEDGIEKFKQGAGIAKELQSRLQVLENEIKEVKVEVDERTEDESPDTVPDDYSSADASLF</sequence>
<evidence type="ECO:0000256" key="4">
    <source>
        <dbReference type="ARBA" id="ARBA00022801"/>
    </source>
</evidence>
<comment type="subunit">
    <text evidence="6">Heterooligomer composed of large and small subunits.</text>
</comment>
<comment type="function">
    <text evidence="6">Bidirectionally degrades single-stranded DNA into large acid-insoluble oligonucleotides, which are then degraded further into small acid-soluble oligonucleotides.</text>
</comment>
<dbReference type="AlphaFoldDB" id="A0A955RS09"/>
<proteinExistence type="inferred from homology"/>
<dbReference type="Gene3D" id="1.10.287.1040">
    <property type="entry name" value="Exonuclease VII, small subunit"/>
    <property type="match status" value="1"/>
</dbReference>
<name>A0A955RS09_UNCKA</name>
<dbReference type="NCBIfam" id="TIGR01280">
    <property type="entry name" value="xseB"/>
    <property type="match status" value="1"/>
</dbReference>
<reference evidence="8" key="1">
    <citation type="submission" date="2020-04" db="EMBL/GenBank/DDBJ databases">
        <authorList>
            <person name="Zhang T."/>
        </authorList>
    </citation>
    <scope>NUCLEOTIDE SEQUENCE</scope>
    <source>
        <strain evidence="8">HKST-UBA03</strain>
    </source>
</reference>
<evidence type="ECO:0000313" key="8">
    <source>
        <dbReference type="EMBL" id="MCA9392007.1"/>
    </source>
</evidence>
<evidence type="ECO:0000313" key="9">
    <source>
        <dbReference type="Proteomes" id="UP000751518"/>
    </source>
</evidence>
<dbReference type="GO" id="GO:0008855">
    <property type="term" value="F:exodeoxyribonuclease VII activity"/>
    <property type="evidence" value="ECO:0007669"/>
    <property type="project" value="UniProtKB-UniRule"/>
</dbReference>
<dbReference type="EMBL" id="JAGQKZ010000014">
    <property type="protein sequence ID" value="MCA9392007.1"/>
    <property type="molecule type" value="Genomic_DNA"/>
</dbReference>
<keyword evidence="4 6" id="KW-0378">Hydrolase</keyword>